<dbReference type="GO" id="GO:0008094">
    <property type="term" value="F:ATP-dependent activity, acting on DNA"/>
    <property type="evidence" value="ECO:0007669"/>
    <property type="project" value="TreeGrafter"/>
</dbReference>
<evidence type="ECO:0000256" key="1">
    <source>
        <dbReference type="ARBA" id="ARBA00022741"/>
    </source>
</evidence>
<proteinExistence type="predicted"/>
<dbReference type="Pfam" id="PF00176">
    <property type="entry name" value="SNF2-rel_dom"/>
    <property type="match status" value="1"/>
</dbReference>
<accession>A0A135UVD5</accession>
<feature type="region of interest" description="Disordered" evidence="5">
    <location>
        <begin position="1"/>
        <end position="28"/>
    </location>
</feature>
<protein>
    <submittedName>
        <fullName evidence="7">SNF2 family domain-containing protein</fullName>
    </submittedName>
</protein>
<dbReference type="GO" id="GO:0005634">
    <property type="term" value="C:nucleus"/>
    <property type="evidence" value="ECO:0007669"/>
    <property type="project" value="TreeGrafter"/>
</dbReference>
<feature type="region of interest" description="Disordered" evidence="5">
    <location>
        <begin position="708"/>
        <end position="738"/>
    </location>
</feature>
<evidence type="ECO:0000256" key="3">
    <source>
        <dbReference type="ARBA" id="ARBA00022806"/>
    </source>
</evidence>
<keyword evidence="1" id="KW-0547">Nucleotide-binding</keyword>
<dbReference type="PANTHER" id="PTHR45626">
    <property type="entry name" value="TRANSCRIPTION TERMINATION FACTOR 2-RELATED"/>
    <property type="match status" value="1"/>
</dbReference>
<evidence type="ECO:0000256" key="4">
    <source>
        <dbReference type="ARBA" id="ARBA00022840"/>
    </source>
</evidence>
<dbReference type="SUPFAM" id="SSF52540">
    <property type="entry name" value="P-loop containing nucleoside triphosphate hydrolases"/>
    <property type="match status" value="2"/>
</dbReference>
<feature type="region of interest" description="Disordered" evidence="5">
    <location>
        <begin position="233"/>
        <end position="261"/>
    </location>
</feature>
<dbReference type="InterPro" id="IPR027417">
    <property type="entry name" value="P-loop_NTPase"/>
</dbReference>
<reference evidence="7 8" key="1">
    <citation type="submission" date="2014-02" db="EMBL/GenBank/DDBJ databases">
        <title>The genome sequence of Colletotrichum salicis CBS 607.94.</title>
        <authorList>
            <person name="Baroncelli R."/>
            <person name="Thon M.R."/>
        </authorList>
    </citation>
    <scope>NUCLEOTIDE SEQUENCE [LARGE SCALE GENOMIC DNA]</scope>
    <source>
        <strain evidence="7 8">CBS 607.94</strain>
    </source>
</reference>
<dbReference type="GO" id="GO:0004386">
    <property type="term" value="F:helicase activity"/>
    <property type="evidence" value="ECO:0007669"/>
    <property type="project" value="UniProtKB-KW"/>
</dbReference>
<evidence type="ECO:0000313" key="8">
    <source>
        <dbReference type="Proteomes" id="UP000070121"/>
    </source>
</evidence>
<evidence type="ECO:0000313" key="7">
    <source>
        <dbReference type="EMBL" id="KXH64373.1"/>
    </source>
</evidence>
<evidence type="ECO:0000256" key="5">
    <source>
        <dbReference type="SAM" id="MobiDB-lite"/>
    </source>
</evidence>
<name>A0A135UVD5_9PEZI</name>
<keyword evidence="4" id="KW-0067">ATP-binding</keyword>
<feature type="region of interest" description="Disordered" evidence="5">
    <location>
        <begin position="939"/>
        <end position="971"/>
    </location>
</feature>
<evidence type="ECO:0000256" key="2">
    <source>
        <dbReference type="ARBA" id="ARBA00022801"/>
    </source>
</evidence>
<dbReference type="Proteomes" id="UP000070121">
    <property type="component" value="Unassembled WGS sequence"/>
</dbReference>
<keyword evidence="8" id="KW-1185">Reference proteome</keyword>
<dbReference type="SUPFAM" id="SSF57850">
    <property type="entry name" value="RING/U-box"/>
    <property type="match status" value="1"/>
</dbReference>
<feature type="compositionally biased region" description="Polar residues" evidence="5">
    <location>
        <begin position="13"/>
        <end position="24"/>
    </location>
</feature>
<dbReference type="Gene3D" id="3.40.50.300">
    <property type="entry name" value="P-loop containing nucleotide triphosphate hydrolases"/>
    <property type="match status" value="1"/>
</dbReference>
<feature type="region of interest" description="Disordered" evidence="5">
    <location>
        <begin position="175"/>
        <end position="214"/>
    </location>
</feature>
<comment type="caution">
    <text evidence="7">The sequence shown here is derived from an EMBL/GenBank/DDBJ whole genome shotgun (WGS) entry which is preliminary data.</text>
</comment>
<dbReference type="InterPro" id="IPR050628">
    <property type="entry name" value="SNF2_RAD54_helicase_TF"/>
</dbReference>
<dbReference type="AlphaFoldDB" id="A0A135UVD5"/>
<dbReference type="OrthoDB" id="448448at2759"/>
<dbReference type="Gene3D" id="3.40.50.10810">
    <property type="entry name" value="Tandem AAA-ATPase domain"/>
    <property type="match status" value="1"/>
</dbReference>
<keyword evidence="2" id="KW-0378">Hydrolase</keyword>
<dbReference type="InterPro" id="IPR038718">
    <property type="entry name" value="SNF2-like_sf"/>
</dbReference>
<gene>
    <name evidence="7" type="ORF">CSAL01_07942</name>
</gene>
<feature type="compositionally biased region" description="Basic residues" evidence="5">
    <location>
        <begin position="192"/>
        <end position="201"/>
    </location>
</feature>
<dbReference type="InterPro" id="IPR000330">
    <property type="entry name" value="SNF2_N"/>
</dbReference>
<dbReference type="GO" id="GO:0005524">
    <property type="term" value="F:ATP binding"/>
    <property type="evidence" value="ECO:0007669"/>
    <property type="project" value="UniProtKB-KW"/>
</dbReference>
<dbReference type="PANTHER" id="PTHR45626:SF17">
    <property type="entry name" value="HELICASE-LIKE TRANSCRIPTION FACTOR"/>
    <property type="match status" value="1"/>
</dbReference>
<dbReference type="CDD" id="cd16449">
    <property type="entry name" value="RING-HC"/>
    <property type="match status" value="1"/>
</dbReference>
<dbReference type="EMBL" id="JFFI01000975">
    <property type="protein sequence ID" value="KXH64373.1"/>
    <property type="molecule type" value="Genomic_DNA"/>
</dbReference>
<sequence>MDDEHSGFEYGLHSSQTSDGSELTLQLPRDEVQIDSVDGSFGDIDSELFVSEEHPLEVEPVTNLHDDGIGSHISTNSHQRNNGLRRYVGKQDTSADNASDYDPHTETETDDGLEDGPILVLNEDGSGNDAACIAAEKSRKARLPRGPVAKTAKQYIARDHQKKHQNLKEHFRKEISKKRALGDDEVDIQPPKAKRRGRGRNSKGAAQANPNIDNSAVIQKTADMFHDIINSDFPPNLRNTNTNAASDGAIPASSQGRVTKASRLKQLAQAKTQGNDNRHSATQKKDLKEALHFLGHGKVWAVGENDYHLDGVNSNLRDCQLIAAAWMAKRENAETHPYGGVLADAPGMGKTVVSLACITGNPPDDEDKREWSRSTLIKHLKNIPHDDVYFFRRSGNTLSVGGIATFTIVLTAYNELLTEFPKGEKLDEMRLTHANDPAAYKNEFQTLVGELFRVNWYRVILDEGHQIKNLEARNFINPGCPSTQGKAFLAFERNASYQPWKRTEEDEFLGRKILDLPALTPGDQWVDLSQEERILYDTVGNHYENIHSPQKQVAILRRRQAISHPYGLEKALKEDIQPYSLKHMACRLRELEGNTSILHQIGTRAKSREVPPVPDTDDENYRRAFGKEKRKTNKKKRLSKQQIAAKKARKEKLAEKAACDHMFCSNCFMRKVINPKKKNCPVCDKEHNQEWEEATTLSTEESQCIKWDGDGDDSDDTASVCSTPSKTKKKSKKASERKLQVALRRETKRLINLKYGADSLGNLPVIEADDKAYIRIGMKILNAFLAPVPNSRLARTLSSTGQTIRLSFVKTSNMTGVMLNLEGIPFVYLTGTMTPAEKSKAVSEFRNNPDVKVLRQAFGRVFRMGQVKESHYVRILARDTIDEDIRNLQEEKREEIEEVLQDDGYVPQVLSEYEVMALTAPNAWAELKENLLREIGEENAVAEDAISEDEEPQIADTHQEAAEPDVSTTSP</sequence>
<feature type="domain" description="SNF2 N-terminal" evidence="6">
    <location>
        <begin position="320"/>
        <end position="472"/>
    </location>
</feature>
<feature type="region of interest" description="Disordered" evidence="5">
    <location>
        <begin position="91"/>
        <end position="117"/>
    </location>
</feature>
<keyword evidence="3" id="KW-0347">Helicase</keyword>
<organism evidence="7 8">
    <name type="scientific">Colletotrichum salicis</name>
    <dbReference type="NCBI Taxonomy" id="1209931"/>
    <lineage>
        <taxon>Eukaryota</taxon>
        <taxon>Fungi</taxon>
        <taxon>Dikarya</taxon>
        <taxon>Ascomycota</taxon>
        <taxon>Pezizomycotina</taxon>
        <taxon>Sordariomycetes</taxon>
        <taxon>Hypocreomycetidae</taxon>
        <taxon>Glomerellales</taxon>
        <taxon>Glomerellaceae</taxon>
        <taxon>Colletotrichum</taxon>
        <taxon>Colletotrichum acutatum species complex</taxon>
    </lineage>
</organism>
<dbReference type="STRING" id="1209931.A0A135UVD5"/>
<dbReference type="GO" id="GO:0016787">
    <property type="term" value="F:hydrolase activity"/>
    <property type="evidence" value="ECO:0007669"/>
    <property type="project" value="UniProtKB-KW"/>
</dbReference>
<evidence type="ECO:0000259" key="6">
    <source>
        <dbReference type="Pfam" id="PF00176"/>
    </source>
</evidence>
<dbReference type="GO" id="GO:0006281">
    <property type="term" value="P:DNA repair"/>
    <property type="evidence" value="ECO:0007669"/>
    <property type="project" value="TreeGrafter"/>
</dbReference>